<evidence type="ECO:0000256" key="6">
    <source>
        <dbReference type="SAM" id="MobiDB-lite"/>
    </source>
</evidence>
<dbReference type="PANTHER" id="PTHR13555">
    <property type="entry name" value="C2H2 ZINC FINGER CGI-62-RELATED"/>
    <property type="match status" value="1"/>
</dbReference>
<keyword evidence="4" id="KW-0862">Zinc</keyword>
<keyword evidence="3 5" id="KW-0863">Zinc-finger</keyword>
<accession>A0ABP0TJ21</accession>
<evidence type="ECO:0000256" key="3">
    <source>
        <dbReference type="ARBA" id="ARBA00022771"/>
    </source>
</evidence>
<feature type="region of interest" description="Disordered" evidence="6">
    <location>
        <begin position="45"/>
        <end position="68"/>
    </location>
</feature>
<dbReference type="Proteomes" id="UP001497512">
    <property type="component" value="Chromosome 11"/>
</dbReference>
<proteinExistence type="predicted"/>
<organism evidence="8 9">
    <name type="scientific">Sphagnum troendelagicum</name>
    <dbReference type="NCBI Taxonomy" id="128251"/>
    <lineage>
        <taxon>Eukaryota</taxon>
        <taxon>Viridiplantae</taxon>
        <taxon>Streptophyta</taxon>
        <taxon>Embryophyta</taxon>
        <taxon>Bryophyta</taxon>
        <taxon>Sphagnophytina</taxon>
        <taxon>Sphagnopsida</taxon>
        <taxon>Sphagnales</taxon>
        <taxon>Sphagnaceae</taxon>
        <taxon>Sphagnum</taxon>
    </lineage>
</organism>
<gene>
    <name evidence="8" type="ORF">CSSPTR1EN2_LOCUS4155</name>
</gene>
<evidence type="ECO:0000256" key="4">
    <source>
        <dbReference type="ARBA" id="ARBA00022833"/>
    </source>
</evidence>
<dbReference type="Pfam" id="PF13913">
    <property type="entry name" value="zf-C2HC_2"/>
    <property type="match status" value="2"/>
</dbReference>
<dbReference type="PROSITE" id="PS52027">
    <property type="entry name" value="ZF_C2HC_C3H"/>
    <property type="match status" value="2"/>
</dbReference>
<dbReference type="InterPro" id="IPR049899">
    <property type="entry name" value="Znf_C2HC_C3H"/>
</dbReference>
<feature type="compositionally biased region" description="Polar residues" evidence="6">
    <location>
        <begin position="266"/>
        <end position="276"/>
    </location>
</feature>
<evidence type="ECO:0000256" key="2">
    <source>
        <dbReference type="ARBA" id="ARBA00022737"/>
    </source>
</evidence>
<keyword evidence="2" id="KW-0677">Repeat</keyword>
<dbReference type="EMBL" id="OZ019903">
    <property type="protein sequence ID" value="CAK9197800.1"/>
    <property type="molecule type" value="Genomic_DNA"/>
</dbReference>
<sequence length="303" mass="33406">MNLVAFGGKSGPRPRMLVCYLCGREFGSKSLPIHIPQCQKKWMIEEEKNPPKERRPMPRPPPLEKAIRSGDSRAIDEFNSEAFAAYEQTLEQCPHCQRTFVPKAFKHHQRACTARNPAKPAGTGLISNSLSNRLPPGAIAGSKHGNAKAKPLVFHNHFDFLDPSKKQKTMDEVLAQKVVGFPCTPFRKGHGGNATTGAFCDVCGSQFNRPNSRFCSQCGTKRAEDSPAAGTKAMAGYRFEESCPKNCTTSLSRGWLNAFRLKTTPSQPSLLGQKTMSHSHKHGKAHPNFGLAALSENLHWRPT</sequence>
<evidence type="ECO:0000256" key="5">
    <source>
        <dbReference type="PROSITE-ProRule" id="PRU01371"/>
    </source>
</evidence>
<feature type="compositionally biased region" description="Basic and acidic residues" evidence="6">
    <location>
        <begin position="45"/>
        <end position="56"/>
    </location>
</feature>
<name>A0ABP0TJ21_9BRYO</name>
<reference evidence="8" key="1">
    <citation type="submission" date="2024-02" db="EMBL/GenBank/DDBJ databases">
        <authorList>
            <consortium name="ELIXIR-Norway"/>
            <consortium name="Elixir Norway"/>
        </authorList>
    </citation>
    <scope>NUCLEOTIDE SEQUENCE</scope>
</reference>
<protein>
    <recommendedName>
        <fullName evidence="7">C2HC/C3H-type domain-containing protein</fullName>
    </recommendedName>
</protein>
<evidence type="ECO:0000256" key="1">
    <source>
        <dbReference type="ARBA" id="ARBA00022723"/>
    </source>
</evidence>
<dbReference type="PANTHER" id="PTHR13555:SF68">
    <property type="entry name" value="ZINC FINGER PROTEIN 474"/>
    <property type="match status" value="1"/>
</dbReference>
<feature type="domain" description="C2HC/C3H-type" evidence="7">
    <location>
        <begin position="89"/>
        <end position="118"/>
    </location>
</feature>
<evidence type="ECO:0000313" key="9">
    <source>
        <dbReference type="Proteomes" id="UP001497512"/>
    </source>
</evidence>
<keyword evidence="9" id="KW-1185">Reference proteome</keyword>
<evidence type="ECO:0000313" key="8">
    <source>
        <dbReference type="EMBL" id="CAK9197800.1"/>
    </source>
</evidence>
<dbReference type="InterPro" id="IPR026319">
    <property type="entry name" value="ZC2HC1A/B-like"/>
</dbReference>
<evidence type="ECO:0000259" key="7">
    <source>
        <dbReference type="PROSITE" id="PS52027"/>
    </source>
</evidence>
<feature type="region of interest" description="Disordered" evidence="6">
    <location>
        <begin position="266"/>
        <end position="287"/>
    </location>
</feature>
<keyword evidence="1" id="KW-0479">Metal-binding</keyword>
<dbReference type="Gene3D" id="3.30.160.60">
    <property type="entry name" value="Classic Zinc Finger"/>
    <property type="match status" value="2"/>
</dbReference>
<feature type="domain" description="C2HC/C3H-type" evidence="7">
    <location>
        <begin position="15"/>
        <end position="44"/>
    </location>
</feature>